<dbReference type="PROSITE" id="PS50949">
    <property type="entry name" value="HTH_GNTR"/>
    <property type="match status" value="1"/>
</dbReference>
<dbReference type="SUPFAM" id="SSF64288">
    <property type="entry name" value="Chorismate lyase-like"/>
    <property type="match status" value="1"/>
</dbReference>
<evidence type="ECO:0000256" key="4">
    <source>
        <dbReference type="NCBIfam" id="TIGR02018"/>
    </source>
</evidence>
<evidence type="ECO:0000313" key="6">
    <source>
        <dbReference type="EMBL" id="MCV2883750.1"/>
    </source>
</evidence>
<dbReference type="Gene3D" id="3.40.1410.10">
    <property type="entry name" value="Chorismate lyase-like"/>
    <property type="match status" value="1"/>
</dbReference>
<comment type="caution">
    <text evidence="6">The sequence shown here is derived from an EMBL/GenBank/DDBJ whole genome shotgun (WGS) entry which is preliminary data.</text>
</comment>
<dbReference type="InterPro" id="IPR050679">
    <property type="entry name" value="Bact_HTH_transcr_reg"/>
</dbReference>
<proteinExistence type="predicted"/>
<dbReference type="InterPro" id="IPR036390">
    <property type="entry name" value="WH_DNA-bd_sf"/>
</dbReference>
<evidence type="ECO:0000259" key="5">
    <source>
        <dbReference type="PROSITE" id="PS50949"/>
    </source>
</evidence>
<dbReference type="InterPro" id="IPR028978">
    <property type="entry name" value="Chorismate_lyase_/UTRA_dom_sf"/>
</dbReference>
<dbReference type="InterPro" id="IPR000524">
    <property type="entry name" value="Tscrpt_reg_HTH_GntR"/>
</dbReference>
<gene>
    <name evidence="6" type="primary">hutC</name>
    <name evidence="6" type="ORF">OE749_03410</name>
</gene>
<dbReference type="SMART" id="SM00866">
    <property type="entry name" value="UTRA"/>
    <property type="match status" value="1"/>
</dbReference>
<dbReference type="NCBIfam" id="TIGR02018">
    <property type="entry name" value="his_ut_repres"/>
    <property type="match status" value="1"/>
</dbReference>
<name>A0ABT3A4Z2_9ALTE</name>
<dbReference type="PRINTS" id="PR00035">
    <property type="entry name" value="HTHGNTR"/>
</dbReference>
<keyword evidence="7" id="KW-1185">Reference proteome</keyword>
<dbReference type="InterPro" id="IPR010248">
    <property type="entry name" value="His_ut_repres"/>
</dbReference>
<dbReference type="RefSeq" id="WP_263710944.1">
    <property type="nucleotide sequence ID" value="NZ_JAOWKX010000001.1"/>
</dbReference>
<dbReference type="PANTHER" id="PTHR44846">
    <property type="entry name" value="MANNOSYL-D-GLYCERATE TRANSPORT/METABOLISM SYSTEM REPRESSOR MNGR-RELATED"/>
    <property type="match status" value="1"/>
</dbReference>
<dbReference type="Pfam" id="PF00392">
    <property type="entry name" value="GntR"/>
    <property type="match status" value="1"/>
</dbReference>
<dbReference type="PANTHER" id="PTHR44846:SF16">
    <property type="entry name" value="TRANSCRIPTIONAL REGULATOR PHNF-RELATED"/>
    <property type="match status" value="1"/>
</dbReference>
<keyword evidence="2" id="KW-0238">DNA-binding</keyword>
<feature type="domain" description="HTH gntR-type" evidence="5">
    <location>
        <begin position="2"/>
        <end position="70"/>
    </location>
</feature>
<dbReference type="CDD" id="cd07377">
    <property type="entry name" value="WHTH_GntR"/>
    <property type="match status" value="1"/>
</dbReference>
<evidence type="ECO:0000256" key="1">
    <source>
        <dbReference type="ARBA" id="ARBA00023015"/>
    </source>
</evidence>
<evidence type="ECO:0000256" key="3">
    <source>
        <dbReference type="ARBA" id="ARBA00023163"/>
    </source>
</evidence>
<evidence type="ECO:0000256" key="2">
    <source>
        <dbReference type="ARBA" id="ARBA00023125"/>
    </source>
</evidence>
<organism evidence="6 7">
    <name type="scientific">Fluctibacter corallii</name>
    <dbReference type="NCBI Taxonomy" id="2984329"/>
    <lineage>
        <taxon>Bacteria</taxon>
        <taxon>Pseudomonadati</taxon>
        <taxon>Pseudomonadota</taxon>
        <taxon>Gammaproteobacteria</taxon>
        <taxon>Alteromonadales</taxon>
        <taxon>Alteromonadaceae</taxon>
        <taxon>Fluctibacter</taxon>
    </lineage>
</organism>
<dbReference type="Gene3D" id="1.10.10.10">
    <property type="entry name" value="Winged helix-like DNA-binding domain superfamily/Winged helix DNA-binding domain"/>
    <property type="match status" value="1"/>
</dbReference>
<protein>
    <recommendedName>
        <fullName evidence="4">Histidine utilization repressor</fullName>
    </recommendedName>
</protein>
<dbReference type="InterPro" id="IPR036388">
    <property type="entry name" value="WH-like_DNA-bd_sf"/>
</dbReference>
<dbReference type="Pfam" id="PF07702">
    <property type="entry name" value="UTRA"/>
    <property type="match status" value="1"/>
</dbReference>
<keyword evidence="3" id="KW-0804">Transcription</keyword>
<dbReference type="SMART" id="SM00345">
    <property type="entry name" value="HTH_GNTR"/>
    <property type="match status" value="1"/>
</dbReference>
<evidence type="ECO:0000313" key="7">
    <source>
        <dbReference type="Proteomes" id="UP001652504"/>
    </source>
</evidence>
<dbReference type="Proteomes" id="UP001652504">
    <property type="component" value="Unassembled WGS sequence"/>
</dbReference>
<dbReference type="SUPFAM" id="SSF46785">
    <property type="entry name" value="Winged helix' DNA-binding domain"/>
    <property type="match status" value="1"/>
</dbReference>
<reference evidence="6 7" key="1">
    <citation type="submission" date="2022-10" db="EMBL/GenBank/DDBJ databases">
        <title>Aestuariibacter sp. AA17 isolated from Montipora capitata coral fragment.</title>
        <authorList>
            <person name="Emsley S.A."/>
            <person name="Pfannmuller K.M."/>
            <person name="Loughran R.M."/>
            <person name="Shlafstein M."/>
            <person name="Papke E."/>
            <person name="Saw J.H."/>
            <person name="Ushijima B."/>
            <person name="Videau P."/>
        </authorList>
    </citation>
    <scope>NUCLEOTIDE SEQUENCE [LARGE SCALE GENOMIC DNA]</scope>
    <source>
        <strain evidence="6 7">AA17</strain>
    </source>
</reference>
<dbReference type="EMBL" id="JAOWKX010000001">
    <property type="protein sequence ID" value="MCV2883750.1"/>
    <property type="molecule type" value="Genomic_DNA"/>
</dbReference>
<dbReference type="InterPro" id="IPR011663">
    <property type="entry name" value="UTRA"/>
</dbReference>
<accession>A0ABT3A4Z2</accession>
<sequence length="232" mass="26005">MQPRFTQIKSAIMEQIEQNEMKSGDQVPSENQLAEQFGVSRMTARRALTELVDEGILMRSQGLGTFVSDHRPMSSMLAIKSINEEIRQRGHRYHCDVIHKAAVTGSEQACSWLGVPAQTTLFHTLIVHFENAQPVQLESRWVNPQFAPDYLKQDFNSVTANQYLSAIAPLTQADHIVEATLPDSESASLLNISTRQPCLKVSRRTFSAKGIVSYANLLHPGNRYRLGGHLDF</sequence>
<keyword evidence="1" id="KW-0805">Transcription regulation</keyword>